<evidence type="ECO:0000313" key="2">
    <source>
        <dbReference type="EnsemblPlants" id="MELO3C029586.2.1"/>
    </source>
</evidence>
<accession>A0A9I9E6Z7</accession>
<evidence type="ECO:0000256" key="1">
    <source>
        <dbReference type="SAM" id="MobiDB-lite"/>
    </source>
</evidence>
<dbReference type="EnsemblPlants" id="MELO3C029586.2.1">
    <property type="protein sequence ID" value="MELO3C029586.2.1"/>
    <property type="gene ID" value="MELO3C029586.2"/>
</dbReference>
<organism evidence="2">
    <name type="scientific">Cucumis melo</name>
    <name type="common">Muskmelon</name>
    <dbReference type="NCBI Taxonomy" id="3656"/>
    <lineage>
        <taxon>Eukaryota</taxon>
        <taxon>Viridiplantae</taxon>
        <taxon>Streptophyta</taxon>
        <taxon>Embryophyta</taxon>
        <taxon>Tracheophyta</taxon>
        <taxon>Spermatophyta</taxon>
        <taxon>Magnoliopsida</taxon>
        <taxon>eudicotyledons</taxon>
        <taxon>Gunneridae</taxon>
        <taxon>Pentapetalae</taxon>
        <taxon>rosids</taxon>
        <taxon>fabids</taxon>
        <taxon>Cucurbitales</taxon>
        <taxon>Cucurbitaceae</taxon>
        <taxon>Benincaseae</taxon>
        <taxon>Cucumis</taxon>
    </lineage>
</organism>
<sequence length="384" mass="43561">MLSCLRFPIKLINGLLNLPLRRALIPSVSNKTHQIAQDDNLVTFQYDLKTTRFNRLPDTRFLHREGTYKTLLKDNVELYNSCYDIVILFSKIGLRFVEVFLSFNLLASYVRIWLSTPEVSSPSFCASSDFGSRSMKEKISQAEHSLELACHSSSEIAITFQQHNFFGLLNIESDMWFNKFLQTTLLSFAYFSGSIVDTCFTWSTKTVGGPMDDSGSEISAEMVTGESKNRSMCVVMNHGPENNYGRPRIMEEGGKYLPSKEILTNNLLKMLFIANNKVTNSCTGKLNKKKISQAHKQTKTERKYMPAQNTRKQHILRSREKGNGREKGVRNQGDLVRSTKQAGYSRKCIISNDIKRKQKRDPYGSPRSLLVICQLPSALTSTSA</sequence>
<feature type="compositionally biased region" description="Basic and acidic residues" evidence="1">
    <location>
        <begin position="317"/>
        <end position="329"/>
    </location>
</feature>
<dbReference type="AlphaFoldDB" id="A0A9I9E6Z7"/>
<feature type="region of interest" description="Disordered" evidence="1">
    <location>
        <begin position="294"/>
        <end position="338"/>
    </location>
</feature>
<reference evidence="2" key="1">
    <citation type="submission" date="2023-03" db="UniProtKB">
        <authorList>
            <consortium name="EnsemblPlants"/>
        </authorList>
    </citation>
    <scope>IDENTIFICATION</scope>
</reference>
<dbReference type="Gramene" id="MELO3C029586.2.1">
    <property type="protein sequence ID" value="MELO3C029586.2.1"/>
    <property type="gene ID" value="MELO3C029586.2"/>
</dbReference>
<proteinExistence type="predicted"/>
<protein>
    <submittedName>
        <fullName evidence="2">Uncharacterized protein</fullName>
    </submittedName>
</protein>
<name>A0A9I9E6Z7_CUCME</name>